<dbReference type="AlphaFoldDB" id="A0A383F2N2"/>
<dbReference type="EMBL" id="UINC01230526">
    <property type="protein sequence ID" value="SVE62685.1"/>
    <property type="molecule type" value="Genomic_DNA"/>
</dbReference>
<evidence type="ECO:0000313" key="1">
    <source>
        <dbReference type="EMBL" id="SVE62685.1"/>
    </source>
</evidence>
<dbReference type="InterPro" id="IPR029044">
    <property type="entry name" value="Nucleotide-diphossugar_trans"/>
</dbReference>
<feature type="non-terminal residue" evidence="1">
    <location>
        <position position="111"/>
    </location>
</feature>
<protein>
    <submittedName>
        <fullName evidence="1">Uncharacterized protein</fullName>
    </submittedName>
</protein>
<proteinExistence type="predicted"/>
<sequence>MHIEHLNIYTVKWGTKYSSHHVNKILESCKEHLSYKFTFHCLTESPKGLDKEVNVIPLPKDNKMEKWWNKMYLFDDNVVRKKGDNLFFDLDIIIQKNIDDIVNFDPEDCLC</sequence>
<gene>
    <name evidence="1" type="ORF">METZ01_LOCUS515539</name>
</gene>
<reference evidence="1" key="1">
    <citation type="submission" date="2018-05" db="EMBL/GenBank/DDBJ databases">
        <authorList>
            <person name="Lanie J.A."/>
            <person name="Ng W.-L."/>
            <person name="Kazmierczak K.M."/>
            <person name="Andrzejewski T.M."/>
            <person name="Davidsen T.M."/>
            <person name="Wayne K.J."/>
            <person name="Tettelin H."/>
            <person name="Glass J.I."/>
            <person name="Rusch D."/>
            <person name="Podicherti R."/>
            <person name="Tsui H.-C.T."/>
            <person name="Winkler M.E."/>
        </authorList>
    </citation>
    <scope>NUCLEOTIDE SEQUENCE</scope>
</reference>
<dbReference type="SUPFAM" id="SSF53448">
    <property type="entry name" value="Nucleotide-diphospho-sugar transferases"/>
    <property type="match status" value="1"/>
</dbReference>
<accession>A0A383F2N2</accession>
<name>A0A383F2N2_9ZZZZ</name>
<organism evidence="1">
    <name type="scientific">marine metagenome</name>
    <dbReference type="NCBI Taxonomy" id="408172"/>
    <lineage>
        <taxon>unclassified sequences</taxon>
        <taxon>metagenomes</taxon>
        <taxon>ecological metagenomes</taxon>
    </lineage>
</organism>